<keyword evidence="9 10" id="KW-0694">RNA-binding</keyword>
<keyword evidence="5 10" id="KW-0547">Nucleotide-binding</keyword>
<feature type="binding site" evidence="10">
    <location>
        <position position="59"/>
    </location>
    <ligand>
        <name>ATP</name>
        <dbReference type="ChEBI" id="CHEBI:30616"/>
    </ligand>
</feature>
<dbReference type="Proteomes" id="UP001254813">
    <property type="component" value="Unassembled WGS sequence"/>
</dbReference>
<comment type="subunit">
    <text evidence="10">Homodimer.</text>
</comment>
<dbReference type="InterPro" id="IPR011068">
    <property type="entry name" value="NuclTrfase_I-like_C"/>
</dbReference>
<evidence type="ECO:0000313" key="15">
    <source>
        <dbReference type="EMBL" id="MDS0296278.1"/>
    </source>
</evidence>
<dbReference type="NCBIfam" id="TIGR03671">
    <property type="entry name" value="cca_archaeal"/>
    <property type="match status" value="1"/>
</dbReference>
<feature type="binding site" evidence="10">
    <location>
        <position position="165"/>
    </location>
    <ligand>
        <name>ATP</name>
        <dbReference type="ChEBI" id="CHEBI:30616"/>
    </ligand>
</feature>
<dbReference type="Pfam" id="PF09249">
    <property type="entry name" value="tRNA_NucTransf2"/>
    <property type="match status" value="1"/>
</dbReference>
<protein>
    <recommendedName>
        <fullName evidence="10">CCA-adding enzyme</fullName>
        <ecNumber evidence="10">2.7.7.72</ecNumber>
    </recommendedName>
    <alternativeName>
        <fullName evidence="10">CCA tRNA nucleotidyltransferase</fullName>
    </alternativeName>
    <alternativeName>
        <fullName evidence="10">tRNA CCA-pyrophosphorylase</fullName>
    </alternativeName>
    <alternativeName>
        <fullName evidence="10">tRNA adenylyl-/cytidylyl- transferase</fullName>
    </alternativeName>
    <alternativeName>
        <fullName evidence="10">tRNA nucleotidyltransferase</fullName>
    </alternativeName>
    <alternativeName>
        <fullName evidence="10">tRNA-NT</fullName>
    </alternativeName>
</protein>
<feature type="binding site" evidence="10">
    <location>
        <position position="73"/>
    </location>
    <ligand>
        <name>Mg(2+)</name>
        <dbReference type="ChEBI" id="CHEBI:18420"/>
    </ligand>
</feature>
<evidence type="ECO:0000256" key="1">
    <source>
        <dbReference type="ARBA" id="ARBA00022679"/>
    </source>
</evidence>
<dbReference type="PANTHER" id="PTHR39643:SF1">
    <property type="entry name" value="CCA-ADDING ENZYME"/>
    <property type="match status" value="1"/>
</dbReference>
<keyword evidence="16" id="KW-1185">Reference proteome</keyword>
<evidence type="ECO:0000256" key="7">
    <source>
        <dbReference type="ARBA" id="ARBA00022840"/>
    </source>
</evidence>
<feature type="domain" description="tRNA nucleotidyltransferase substrate binding" evidence="13">
    <location>
        <begin position="160"/>
        <end position="269"/>
    </location>
</feature>
<keyword evidence="8 10" id="KW-0460">Magnesium</keyword>
<accession>A0ABU2G7M7</accession>
<keyword evidence="7 10" id="KW-0067">ATP-binding</keyword>
<evidence type="ECO:0000256" key="10">
    <source>
        <dbReference type="HAMAP-Rule" id="MF_01264"/>
    </source>
</evidence>
<evidence type="ECO:0000256" key="2">
    <source>
        <dbReference type="ARBA" id="ARBA00022694"/>
    </source>
</evidence>
<comment type="catalytic activity">
    <reaction evidence="10">
        <text>a tRNA with a 3' CCA end + 2 CTP + ATP = a tRNA with a 3' CCACCA end + 3 diphosphate</text>
        <dbReference type="Rhea" id="RHEA:76235"/>
        <dbReference type="Rhea" id="RHEA-COMP:10468"/>
        <dbReference type="Rhea" id="RHEA-COMP:18655"/>
        <dbReference type="ChEBI" id="CHEBI:30616"/>
        <dbReference type="ChEBI" id="CHEBI:33019"/>
        <dbReference type="ChEBI" id="CHEBI:37563"/>
        <dbReference type="ChEBI" id="CHEBI:83071"/>
        <dbReference type="ChEBI" id="CHEBI:195187"/>
    </reaction>
</comment>
<comment type="similarity">
    <text evidence="10">Belongs to the tRNA nucleotidyltransferase/poly(A) polymerase family. Archaeal CCA-adding enzyme subfamily.</text>
</comment>
<dbReference type="InterPro" id="IPR015329">
    <property type="entry name" value="tRNA_NucTransf2"/>
</dbReference>
<comment type="catalytic activity">
    <reaction evidence="10">
        <text>a tRNA precursor + 2 CTP + ATP = a tRNA with a 3' CCA end + 3 diphosphate</text>
        <dbReference type="Rhea" id="RHEA:14433"/>
        <dbReference type="Rhea" id="RHEA-COMP:10465"/>
        <dbReference type="Rhea" id="RHEA-COMP:10468"/>
        <dbReference type="ChEBI" id="CHEBI:30616"/>
        <dbReference type="ChEBI" id="CHEBI:33019"/>
        <dbReference type="ChEBI" id="CHEBI:37563"/>
        <dbReference type="ChEBI" id="CHEBI:74896"/>
        <dbReference type="ChEBI" id="CHEBI:83071"/>
        <dbReference type="EC" id="2.7.7.72"/>
    </reaction>
</comment>
<evidence type="ECO:0000259" key="13">
    <source>
        <dbReference type="Pfam" id="PF09249"/>
    </source>
</evidence>
<evidence type="ECO:0000256" key="11">
    <source>
        <dbReference type="SAM" id="MobiDB-lite"/>
    </source>
</evidence>
<evidence type="ECO:0000256" key="9">
    <source>
        <dbReference type="ARBA" id="ARBA00022884"/>
    </source>
</evidence>
<dbReference type="RefSeq" id="WP_310930293.1">
    <property type="nucleotide sequence ID" value="NZ_JAMQOQ010000006.1"/>
</dbReference>
<comment type="miscellaneous">
    <text evidence="10">A single active site specifically recognizes both ATP and CTP and is responsible for their addition.</text>
</comment>
<dbReference type="PANTHER" id="PTHR39643">
    <property type="entry name" value="CCA-ADDING ENZYME"/>
    <property type="match status" value="1"/>
</dbReference>
<keyword evidence="3 10" id="KW-0548">Nucleotidyltransferase</keyword>
<comment type="cofactor">
    <cofactor evidence="10">
        <name>Mg(2+)</name>
        <dbReference type="ChEBI" id="CHEBI:18420"/>
    </cofactor>
</comment>
<sequence>MPESDTEELSRVVARVRERIDPDATERAALSEAVDALSARVEEALDELGVAADVVQVGSTARGTWVSGDRDIDLFVRFPEETDRESLERYGLALGNEVLPNGREEYAEHPYVTGEFEGFDVDLVPCFDVEDGASLRSAVDRTPHHNRYLEARLDDELAAEVRVFKRFLKGIGAYGSDLRTRGFSGYLTELLVLEHGGFESLLRAAADWHPPVEFDPERHGTRSFDDPLVVVDPTDPTRNVAAVCTAENVARLQHYAREFLADPRVEVFFSDDPDPLSAEEVREHVRRRGTEPLAIAFDAPDVVEDQLYPQLYKSIAGVESELGRRGFDPLRTATFADDRAVLFVELAHRTLPNVERHGGPPVHVREHAEGFYDAYAGDADGNGERDGDDDSNTYGPFLDGDRYAVEREREFTDAVDLLESEALFEVGLGSHVESSLADGYEILADEDVGELADEFGVELARYFDPRP</sequence>
<feature type="binding site" evidence="10">
    <location>
        <position position="174"/>
    </location>
    <ligand>
        <name>CTP</name>
        <dbReference type="ChEBI" id="CHEBI:37563"/>
    </ligand>
</feature>
<evidence type="ECO:0000259" key="12">
    <source>
        <dbReference type="Pfam" id="PF01909"/>
    </source>
</evidence>
<feature type="binding site" evidence="10">
    <location>
        <position position="62"/>
    </location>
    <ligand>
        <name>CTP</name>
        <dbReference type="ChEBI" id="CHEBI:37563"/>
    </ligand>
</feature>
<dbReference type="InterPro" id="IPR042090">
    <property type="entry name" value="CCA_tRNA_nucleotrans_2"/>
</dbReference>
<feature type="binding site" evidence="10">
    <location>
        <position position="59"/>
    </location>
    <ligand>
        <name>CTP</name>
        <dbReference type="ChEBI" id="CHEBI:37563"/>
    </ligand>
</feature>
<keyword evidence="1 10" id="KW-0808">Transferase</keyword>
<comment type="function">
    <text evidence="10">Catalyzes the addition and repair of the essential 3'-terminal CCA sequence in tRNAs without using a nucleic acid template. Adds these three nucleotides in the order of C, C, and A to the tRNA nucleotide-73, using CTP and ATP as substrates and producing inorganic pyrophosphate. tRNA 3'-terminal CCA addition is required both for tRNA processing and repair. Also involved in tRNA surveillance by mediating tandem CCA addition to generate a CCACCA at the 3' terminus of unstable tRNAs. While stable tRNAs receive only 3'-terminal CCA, unstable tRNAs are marked with CCACCA and rapidly degraded.</text>
</comment>
<keyword evidence="6 10" id="KW-0692">RNA repair</keyword>
<feature type="binding site" evidence="10">
    <location>
        <position position="145"/>
    </location>
    <ligand>
        <name>CTP</name>
        <dbReference type="ChEBI" id="CHEBI:37563"/>
    </ligand>
</feature>
<keyword evidence="2 10" id="KW-0819">tRNA processing</keyword>
<dbReference type="Gene3D" id="3.30.70.590">
    <property type="entry name" value="Poly(A) polymerase predicted RNA binding domain"/>
    <property type="match status" value="1"/>
</dbReference>
<evidence type="ECO:0000256" key="4">
    <source>
        <dbReference type="ARBA" id="ARBA00022723"/>
    </source>
</evidence>
<dbReference type="SUPFAM" id="SSF55003">
    <property type="entry name" value="PAP/Archaeal CCA-adding enzyme, C-terminal domain"/>
    <property type="match status" value="1"/>
</dbReference>
<organism evidence="15 16">
    <name type="scientific">Halogeometricum luteum</name>
    <dbReference type="NCBI Taxonomy" id="2950537"/>
    <lineage>
        <taxon>Archaea</taxon>
        <taxon>Methanobacteriati</taxon>
        <taxon>Methanobacteriota</taxon>
        <taxon>Stenosarchaea group</taxon>
        <taxon>Halobacteria</taxon>
        <taxon>Halobacteriales</taxon>
        <taxon>Haloferacaceae</taxon>
        <taxon>Halogeometricum</taxon>
    </lineage>
</organism>
<dbReference type="EMBL" id="JAMQOQ010000006">
    <property type="protein sequence ID" value="MDS0296278.1"/>
    <property type="molecule type" value="Genomic_DNA"/>
</dbReference>
<name>A0ABU2G7M7_9EURY</name>
<dbReference type="Gene3D" id="3.30.70.1550">
    <property type="entry name" value="Archaeal tRNA CCA-adding enzyme catalytic domain"/>
    <property type="match status" value="1"/>
</dbReference>
<proteinExistence type="inferred from homology"/>
<evidence type="ECO:0000259" key="14">
    <source>
        <dbReference type="Pfam" id="PF21133"/>
    </source>
</evidence>
<dbReference type="InterPro" id="IPR006116">
    <property type="entry name" value="NT_2-5OAS_ClassI-CCAase"/>
</dbReference>
<evidence type="ECO:0000256" key="3">
    <source>
        <dbReference type="ARBA" id="ARBA00022695"/>
    </source>
</evidence>
<dbReference type="CDD" id="cd05400">
    <property type="entry name" value="NT_2-5OAS_ClassI-CCAase"/>
    <property type="match status" value="1"/>
</dbReference>
<feature type="domain" description="CCA-adding enzyme C-terminal" evidence="14">
    <location>
        <begin position="288"/>
        <end position="444"/>
    </location>
</feature>
<dbReference type="HAMAP" id="MF_01264">
    <property type="entry name" value="CCA_arch"/>
    <property type="match status" value="1"/>
</dbReference>
<dbReference type="Gene3D" id="3.30.460.10">
    <property type="entry name" value="Beta Polymerase, domain 2"/>
    <property type="match status" value="1"/>
</dbReference>
<feature type="region of interest" description="Disordered" evidence="11">
    <location>
        <begin position="374"/>
        <end position="399"/>
    </location>
</feature>
<keyword evidence="4 10" id="KW-0479">Metal-binding</keyword>
<evidence type="ECO:0000256" key="6">
    <source>
        <dbReference type="ARBA" id="ARBA00022800"/>
    </source>
</evidence>
<feature type="binding site" evidence="10">
    <location>
        <position position="71"/>
    </location>
    <ligand>
        <name>Mg(2+)</name>
        <dbReference type="ChEBI" id="CHEBI:18420"/>
    </ligand>
</feature>
<evidence type="ECO:0000256" key="5">
    <source>
        <dbReference type="ARBA" id="ARBA00022741"/>
    </source>
</evidence>
<feature type="binding site" evidence="10">
    <location>
        <position position="174"/>
    </location>
    <ligand>
        <name>ATP</name>
        <dbReference type="ChEBI" id="CHEBI:30616"/>
    </ligand>
</feature>
<dbReference type="Pfam" id="PF21133">
    <property type="entry name" value="CAA_C"/>
    <property type="match status" value="1"/>
</dbReference>
<reference evidence="15 16" key="1">
    <citation type="submission" date="2022-06" db="EMBL/GenBank/DDBJ databases">
        <title>Halogeometricum sp. a new haloarchaeum isolate from saline soil.</title>
        <authorList>
            <person name="Strakova D."/>
            <person name="Galisteo C."/>
            <person name="Sanchez-Porro C."/>
            <person name="Ventosa A."/>
        </authorList>
    </citation>
    <scope>NUCLEOTIDE SEQUENCE [LARGE SCALE GENOMIC DNA]</scope>
    <source>
        <strain evidence="16">S3BR25-2</strain>
    </source>
</reference>
<feature type="binding site" evidence="10">
    <location>
        <position position="122"/>
    </location>
    <ligand>
        <name>Mg(2+)</name>
        <dbReference type="ChEBI" id="CHEBI:18420"/>
    </ligand>
</feature>
<gene>
    <name evidence="10 15" type="primary">cca</name>
    <name evidence="15" type="ORF">NDI79_19050</name>
</gene>
<evidence type="ECO:0000256" key="8">
    <source>
        <dbReference type="ARBA" id="ARBA00022842"/>
    </source>
</evidence>
<dbReference type="GO" id="GO:0004810">
    <property type="term" value="F:CCA tRNA nucleotidyltransferase activity"/>
    <property type="evidence" value="ECO:0007669"/>
    <property type="project" value="UniProtKB-EC"/>
</dbReference>
<evidence type="ECO:0000313" key="16">
    <source>
        <dbReference type="Proteomes" id="UP001254813"/>
    </source>
</evidence>
<dbReference type="Gene3D" id="1.10.1410.30">
    <property type="entry name" value="CCA tRNA nucleotidyltransferase, domain 2"/>
    <property type="match status" value="1"/>
</dbReference>
<dbReference type="SUPFAM" id="SSF81301">
    <property type="entry name" value="Nucleotidyltransferase"/>
    <property type="match status" value="1"/>
</dbReference>
<dbReference type="SUPFAM" id="SSF81631">
    <property type="entry name" value="PAP/OAS1 substrate-binding domain"/>
    <property type="match status" value="1"/>
</dbReference>
<feature type="domain" description="Polymerase nucleotidyl transferase" evidence="12">
    <location>
        <begin position="40"/>
        <end position="143"/>
    </location>
</feature>
<feature type="binding site" evidence="10">
    <location>
        <position position="145"/>
    </location>
    <ligand>
        <name>ATP</name>
        <dbReference type="ChEBI" id="CHEBI:30616"/>
    </ligand>
</feature>
<dbReference type="Pfam" id="PF01909">
    <property type="entry name" value="NTP_transf_2"/>
    <property type="match status" value="1"/>
</dbReference>
<feature type="binding site" evidence="10">
    <location>
        <position position="62"/>
    </location>
    <ligand>
        <name>ATP</name>
        <dbReference type="ChEBI" id="CHEBI:30616"/>
    </ligand>
</feature>
<dbReference type="InterPro" id="IPR002934">
    <property type="entry name" value="Polymerase_NTP_transf_dom"/>
</dbReference>
<dbReference type="InterPro" id="IPR043519">
    <property type="entry name" value="NT_sf"/>
</dbReference>
<dbReference type="PROSITE" id="PS50152">
    <property type="entry name" value="25A_SYNTH_3"/>
    <property type="match status" value="1"/>
</dbReference>
<dbReference type="InterPro" id="IPR048833">
    <property type="entry name" value="CAA_C"/>
</dbReference>
<dbReference type="EC" id="2.7.7.72" evidence="10"/>
<dbReference type="PIRSF" id="PIRSF005335">
    <property type="entry name" value="CCA_arch"/>
    <property type="match status" value="1"/>
</dbReference>
<comment type="caution">
    <text evidence="15">The sequence shown here is derived from an EMBL/GenBank/DDBJ whole genome shotgun (WGS) entry which is preliminary data.</text>
</comment>
<feature type="binding site" evidence="10">
    <location>
        <position position="165"/>
    </location>
    <ligand>
        <name>CTP</name>
        <dbReference type="ChEBI" id="CHEBI:37563"/>
    </ligand>
</feature>
<dbReference type="InterPro" id="IPR008229">
    <property type="entry name" value="CCA-adding_arc"/>
</dbReference>